<organism evidence="3">
    <name type="scientific">Albugo laibachii Nc14</name>
    <dbReference type="NCBI Taxonomy" id="890382"/>
    <lineage>
        <taxon>Eukaryota</taxon>
        <taxon>Sar</taxon>
        <taxon>Stramenopiles</taxon>
        <taxon>Oomycota</taxon>
        <taxon>Peronosporomycetes</taxon>
        <taxon>Albuginales</taxon>
        <taxon>Albuginaceae</taxon>
        <taxon>Albugo</taxon>
    </lineage>
</organism>
<dbReference type="Gene3D" id="3.40.50.300">
    <property type="entry name" value="P-loop containing nucleotide triphosphate hydrolases"/>
    <property type="match status" value="1"/>
</dbReference>
<dbReference type="EMBL" id="FR824101">
    <property type="protein sequence ID" value="CCA18783.1"/>
    <property type="molecule type" value="Genomic_DNA"/>
</dbReference>
<evidence type="ECO:0000256" key="1">
    <source>
        <dbReference type="SAM" id="Coils"/>
    </source>
</evidence>
<accession>F0WC70</accession>
<reference evidence="3" key="1">
    <citation type="journal article" date="2011" name="PLoS Biol.">
        <title>Gene gain and loss during evolution of obligate parasitism in the white rust pathogen of Arabidopsis thaliana.</title>
        <authorList>
            <person name="Kemen E."/>
            <person name="Gardiner A."/>
            <person name="Schultz-Larsen T."/>
            <person name="Kemen A.C."/>
            <person name="Balmuth A.L."/>
            <person name="Robert-Seilaniantz A."/>
            <person name="Bailey K."/>
            <person name="Holub E."/>
            <person name="Studholme D.J."/>
            <person name="Maclean D."/>
            <person name="Jones J.D."/>
        </authorList>
    </citation>
    <scope>NUCLEOTIDE SEQUENCE</scope>
</reference>
<keyword evidence="1" id="KW-0175">Coiled coil</keyword>
<dbReference type="Pfam" id="PF02463">
    <property type="entry name" value="SMC_N"/>
    <property type="match status" value="1"/>
</dbReference>
<feature type="coiled-coil region" evidence="1">
    <location>
        <begin position="124"/>
        <end position="200"/>
    </location>
</feature>
<dbReference type="InterPro" id="IPR003395">
    <property type="entry name" value="RecF/RecN/SMC_N"/>
</dbReference>
<evidence type="ECO:0000259" key="2">
    <source>
        <dbReference type="Pfam" id="PF02463"/>
    </source>
</evidence>
<feature type="coiled-coil region" evidence="1">
    <location>
        <begin position="232"/>
        <end position="259"/>
    </location>
</feature>
<dbReference type="PANTHER" id="PTHR43977">
    <property type="entry name" value="STRUCTURAL MAINTENANCE OF CHROMOSOMES PROTEIN 3"/>
    <property type="match status" value="1"/>
</dbReference>
<dbReference type="SUPFAM" id="SSF52540">
    <property type="entry name" value="P-loop containing nucleoside triphosphate hydrolases"/>
    <property type="match status" value="1"/>
</dbReference>
<dbReference type="HOGENOM" id="CLU_571638_0_0_1"/>
<reference evidence="3" key="2">
    <citation type="submission" date="2011-02" db="EMBL/GenBank/DDBJ databases">
        <authorList>
            <person name="MacLean D."/>
        </authorList>
    </citation>
    <scope>NUCLEOTIDE SEQUENCE</scope>
</reference>
<proteinExistence type="predicted"/>
<protein>
    <submittedName>
        <fullName evidence="3">Chromosome segregation protein Smc putative</fullName>
    </submittedName>
</protein>
<dbReference type="InterPro" id="IPR027417">
    <property type="entry name" value="P-loop_NTPase"/>
</dbReference>
<feature type="domain" description="RecF/RecN/SMC N-terminal" evidence="2">
    <location>
        <begin position="158"/>
        <end position="468"/>
    </location>
</feature>
<dbReference type="AlphaFoldDB" id="F0WC70"/>
<name>F0WC70_9STRA</name>
<sequence>MVSGGSKEYNLYRRFREFDSLRTHCCAVQRRKDTIAASLDAIHQIKRTLDREAALRERKEATIQLIKLKQHELKDVETQKCLISEVTCRNHSRENNDLVSAKLKEYLVEYRNARIGVKSEMEFERRLRRKKESFRSDLKHANEKLKEAKAARASIDDSLSLMKHFVDEEREQARSLDEQVSKLENELENVNMAKKAASTNLHISQKKLLRSKLLRSRLEQNQRQHKYAHSKSSILEKSLQILESDMEKLTRRIRARSDQADSDCEENSKYFDEEKICREMKANLERLSSLRVEQRTLLKRLCDSPVVSNGSLMQKQQALSEFESQAAKILIAVRNLEEGVRSTDEKTTRVNQLAFESIARRFQQIFEQAIPSKRAIMALRGEKVELGIEFRVQDQSSNLTKSTKEMSGGQLALLGMSYIFALASCSASPLCILDEIDAALDEQNQAIIASLAASNFSSIQVICVSHHKVGGSIPVAVE</sequence>
<gene>
    <name evidence="3" type="primary">AlNc14C56G4253</name>
    <name evidence="3" type="ORF">ALNC14_049260</name>
</gene>
<evidence type="ECO:0000313" key="3">
    <source>
        <dbReference type="EMBL" id="CCA18783.1"/>
    </source>
</evidence>